<feature type="signal peptide" evidence="11">
    <location>
        <begin position="1"/>
        <end position="22"/>
    </location>
</feature>
<evidence type="ECO:0000256" key="8">
    <source>
        <dbReference type="ARBA" id="ARBA00022842"/>
    </source>
</evidence>
<accession>A0ABS3JHA7</accession>
<evidence type="ECO:0000256" key="4">
    <source>
        <dbReference type="ARBA" id="ARBA00022630"/>
    </source>
</evidence>
<dbReference type="PANTHER" id="PTHR30040:SF2">
    <property type="entry name" value="FAD:PROTEIN FMN TRANSFERASE"/>
    <property type="match status" value="1"/>
</dbReference>
<evidence type="ECO:0000256" key="10">
    <source>
        <dbReference type="ARBA" id="ARBA00048540"/>
    </source>
</evidence>
<keyword evidence="8" id="KW-0460">Magnesium</keyword>
<evidence type="ECO:0000256" key="7">
    <source>
        <dbReference type="ARBA" id="ARBA00022827"/>
    </source>
</evidence>
<dbReference type="Gene3D" id="2.60.40.4070">
    <property type="match status" value="1"/>
</dbReference>
<protein>
    <recommendedName>
        <fullName evidence="3">FAD:protein FMN transferase</fullName>
        <ecNumber evidence="2">2.7.1.180</ecNumber>
    </recommendedName>
    <alternativeName>
        <fullName evidence="9">Flavin transferase</fullName>
    </alternativeName>
</protein>
<evidence type="ECO:0000256" key="3">
    <source>
        <dbReference type="ARBA" id="ARBA00016337"/>
    </source>
</evidence>
<evidence type="ECO:0000313" key="13">
    <source>
        <dbReference type="Proteomes" id="UP000664628"/>
    </source>
</evidence>
<keyword evidence="4" id="KW-0285">Flavoprotein</keyword>
<dbReference type="PANTHER" id="PTHR30040">
    <property type="entry name" value="THIAMINE BIOSYNTHESIS LIPOPROTEIN APBE"/>
    <property type="match status" value="1"/>
</dbReference>
<gene>
    <name evidence="12" type="ORF">J2I46_12405</name>
</gene>
<dbReference type="EMBL" id="JAFMYW010000003">
    <property type="protein sequence ID" value="MBO0949390.1"/>
    <property type="molecule type" value="Genomic_DNA"/>
</dbReference>
<evidence type="ECO:0000256" key="9">
    <source>
        <dbReference type="ARBA" id="ARBA00031306"/>
    </source>
</evidence>
<feature type="chain" id="PRO_5045559061" description="FAD:protein FMN transferase" evidence="11">
    <location>
        <begin position="23"/>
        <end position="511"/>
    </location>
</feature>
<evidence type="ECO:0000313" key="12">
    <source>
        <dbReference type="EMBL" id="MBO0949390.1"/>
    </source>
</evidence>
<evidence type="ECO:0000256" key="5">
    <source>
        <dbReference type="ARBA" id="ARBA00022679"/>
    </source>
</evidence>
<organism evidence="12 13">
    <name type="scientific">Fibrella forsythiae</name>
    <dbReference type="NCBI Taxonomy" id="2817061"/>
    <lineage>
        <taxon>Bacteria</taxon>
        <taxon>Pseudomonadati</taxon>
        <taxon>Bacteroidota</taxon>
        <taxon>Cytophagia</taxon>
        <taxon>Cytophagales</taxon>
        <taxon>Spirosomataceae</taxon>
        <taxon>Fibrella</taxon>
    </lineage>
</organism>
<dbReference type="SUPFAM" id="SSF143631">
    <property type="entry name" value="ApbE-like"/>
    <property type="match status" value="1"/>
</dbReference>
<name>A0ABS3JHA7_9BACT</name>
<dbReference type="RefSeq" id="WP_207329355.1">
    <property type="nucleotide sequence ID" value="NZ_JAFMYW010000003.1"/>
</dbReference>
<dbReference type="EC" id="2.7.1.180" evidence="2"/>
<comment type="caution">
    <text evidence="12">The sequence shown here is derived from an EMBL/GenBank/DDBJ whole genome shotgun (WGS) entry which is preliminary data.</text>
</comment>
<dbReference type="InterPro" id="IPR024932">
    <property type="entry name" value="ApbE"/>
</dbReference>
<evidence type="ECO:0000256" key="2">
    <source>
        <dbReference type="ARBA" id="ARBA00011955"/>
    </source>
</evidence>
<keyword evidence="13" id="KW-1185">Reference proteome</keyword>
<dbReference type="Proteomes" id="UP000664628">
    <property type="component" value="Unassembled WGS sequence"/>
</dbReference>
<dbReference type="Gene3D" id="3.10.520.10">
    <property type="entry name" value="ApbE-like domains"/>
    <property type="match status" value="1"/>
</dbReference>
<proteinExistence type="predicted"/>
<keyword evidence="7" id="KW-0274">FAD</keyword>
<comment type="cofactor">
    <cofactor evidence="1">
        <name>Mg(2+)</name>
        <dbReference type="ChEBI" id="CHEBI:18420"/>
    </cofactor>
</comment>
<keyword evidence="6" id="KW-0479">Metal-binding</keyword>
<evidence type="ECO:0000256" key="11">
    <source>
        <dbReference type="SAM" id="SignalP"/>
    </source>
</evidence>
<sequence>MNLLHPTLIPLAFLVPGLPATAAADANGLFLSHLDNVLGTSFDIKLTAGSYKAARQAESAALTEINRLNAILGSYEATSEFNRFLASAGEAVPVSADLMAVLNGFDHWQKQTGGVINAAAEAINQLWKRAERTQVRPSANERANAVSAVQQPHWVLDQDAQTATRLSQTPLRLHTFAKSYILDRAADKALAVDGVEAVVLNIGGDLVVRGNRTESVAVANPRADAENDAPLARLRINDRAVATSGDYRRGVRVGDSWYSHIVDPRTAEPAREVISATVIHPDAATAGALATAFNVLSPTASAQLAGHHPGTDYLLVTHDGQHLTSPGWNDLLQPVAESTAVSTAEPATARLLSVASVKDKLWDPKQELLISLEVSQIEGRSRRPFVAVWVEDDNHVPVRQIALWYNKPKWLRDLRAWYSLERPADFDMSTIASATRSPGSYSLKWDGKNDKGEYVKQGKYTVCIEAAREHGTYQLIREEMNFNGKTKQQTLAGNVEIASAALDYRKVGSDK</sequence>
<reference evidence="12 13" key="1">
    <citation type="submission" date="2021-03" db="EMBL/GenBank/DDBJ databases">
        <title>Fibrella sp. HMF5405 genome sequencing and assembly.</title>
        <authorList>
            <person name="Kang H."/>
            <person name="Kim H."/>
            <person name="Bae S."/>
            <person name="Joh K."/>
        </authorList>
    </citation>
    <scope>NUCLEOTIDE SEQUENCE [LARGE SCALE GENOMIC DNA]</scope>
    <source>
        <strain evidence="12 13">HMF5405</strain>
    </source>
</reference>
<evidence type="ECO:0000256" key="6">
    <source>
        <dbReference type="ARBA" id="ARBA00022723"/>
    </source>
</evidence>
<dbReference type="Pfam" id="PF02424">
    <property type="entry name" value="ApbE"/>
    <property type="match status" value="1"/>
</dbReference>
<dbReference type="InterPro" id="IPR014469">
    <property type="entry name" value="DUF2271"/>
</dbReference>
<dbReference type="Pfam" id="PF10029">
    <property type="entry name" value="DUF2271"/>
    <property type="match status" value="1"/>
</dbReference>
<keyword evidence="5" id="KW-0808">Transferase</keyword>
<evidence type="ECO:0000256" key="1">
    <source>
        <dbReference type="ARBA" id="ARBA00001946"/>
    </source>
</evidence>
<dbReference type="InterPro" id="IPR003374">
    <property type="entry name" value="ApbE-like_sf"/>
</dbReference>
<keyword evidence="11" id="KW-0732">Signal</keyword>
<comment type="catalytic activity">
    <reaction evidence="10">
        <text>L-threonyl-[protein] + FAD = FMN-L-threonyl-[protein] + AMP + H(+)</text>
        <dbReference type="Rhea" id="RHEA:36847"/>
        <dbReference type="Rhea" id="RHEA-COMP:11060"/>
        <dbReference type="Rhea" id="RHEA-COMP:11061"/>
        <dbReference type="ChEBI" id="CHEBI:15378"/>
        <dbReference type="ChEBI" id="CHEBI:30013"/>
        <dbReference type="ChEBI" id="CHEBI:57692"/>
        <dbReference type="ChEBI" id="CHEBI:74257"/>
        <dbReference type="ChEBI" id="CHEBI:456215"/>
        <dbReference type="EC" id="2.7.1.180"/>
    </reaction>
</comment>